<dbReference type="RefSeq" id="WP_114534582.1">
    <property type="nucleotide sequence ID" value="NZ_PPTU01000031.1"/>
</dbReference>
<evidence type="ECO:0000313" key="3">
    <source>
        <dbReference type="Proteomes" id="UP000253970"/>
    </source>
</evidence>
<dbReference type="PANTHER" id="PTHR34047:SF8">
    <property type="entry name" value="PROTEIN YKFC"/>
    <property type="match status" value="1"/>
</dbReference>
<protein>
    <recommendedName>
        <fullName evidence="1">Reverse transcriptase domain-containing protein</fullName>
    </recommendedName>
</protein>
<dbReference type="AlphaFoldDB" id="A0A369M524"/>
<evidence type="ECO:0000313" key="2">
    <source>
        <dbReference type="EMBL" id="RDB66841.1"/>
    </source>
</evidence>
<dbReference type="InterPro" id="IPR000477">
    <property type="entry name" value="RT_dom"/>
</dbReference>
<dbReference type="PANTHER" id="PTHR34047">
    <property type="entry name" value="NUCLEAR INTRON MATURASE 1, MITOCHONDRIAL-RELATED"/>
    <property type="match status" value="1"/>
</dbReference>
<dbReference type="SUPFAM" id="SSF56672">
    <property type="entry name" value="DNA/RNA polymerases"/>
    <property type="match status" value="1"/>
</dbReference>
<dbReference type="InterPro" id="IPR043502">
    <property type="entry name" value="DNA/RNA_pol_sf"/>
</dbReference>
<organism evidence="2 3">
    <name type="scientific">Eggerthella lenta</name>
    <name type="common">Eubacterium lentum</name>
    <dbReference type="NCBI Taxonomy" id="84112"/>
    <lineage>
        <taxon>Bacteria</taxon>
        <taxon>Bacillati</taxon>
        <taxon>Actinomycetota</taxon>
        <taxon>Coriobacteriia</taxon>
        <taxon>Eggerthellales</taxon>
        <taxon>Eggerthellaceae</taxon>
        <taxon>Eggerthella</taxon>
    </lineage>
</organism>
<evidence type="ECO:0000259" key="1">
    <source>
        <dbReference type="PROSITE" id="PS50878"/>
    </source>
</evidence>
<name>A0A369M524_EGGLN</name>
<dbReference type="PROSITE" id="PS50878">
    <property type="entry name" value="RT_POL"/>
    <property type="match status" value="1"/>
</dbReference>
<dbReference type="Pfam" id="PF00078">
    <property type="entry name" value="RVT_1"/>
    <property type="match status" value="1"/>
</dbReference>
<dbReference type="Proteomes" id="UP000253970">
    <property type="component" value="Unassembled WGS sequence"/>
</dbReference>
<gene>
    <name evidence="2" type="ORF">C1875_13665</name>
</gene>
<feature type="domain" description="Reverse transcriptase" evidence="1">
    <location>
        <begin position="1"/>
        <end position="382"/>
    </location>
</feature>
<proteinExistence type="predicted"/>
<dbReference type="EMBL" id="PPTU01000031">
    <property type="protein sequence ID" value="RDB66841.1"/>
    <property type="molecule type" value="Genomic_DNA"/>
</dbReference>
<sequence length="445" mass="52038">MKKSNLKWASCCTRKDDCLSCKQYPLCSSWAVYLDRHKNPKGYSHFDKRTSLASFKTRSKVLDPQWVARHGFWPLIHYGMDRGIFSNPKNEKLDRRKKKTREIRYCAHIDRCIYQRYSFLLDSRYNEFAVECGIDDSAIAYRTDKKACNIDHAKHAFDFIQSCRQCIILVTDFADFFDKVDHMWLKSALCTLLEKDKLPPDYYAVFRNTTKYACWDWKSLVDICGLENCRKARKEINEKETVLSDEQFRSNVKNCVKANPNSFGIPQGSPISAVFSNIYLIQFDQEVRRIVDSFSGIYLRYCDDLFIAIPTFDEDRNSMLAAIDRVLQCIDLQKGVEVKKEKTKLLHYDADALNPNGLLVEIDEMGNVINEKARLDYLGFSFDGRSRKIRAKTISKYHYRMRRKAKTVAFQNRGRANLYGTYSERAIQISKKGRLSIMHRILLKK</sequence>
<comment type="caution">
    <text evidence="2">The sequence shown here is derived from an EMBL/GenBank/DDBJ whole genome shotgun (WGS) entry which is preliminary data.</text>
</comment>
<reference evidence="2 3" key="1">
    <citation type="journal article" date="2018" name="Elife">
        <title>Discovery and characterization of a prevalent human gut bacterial enzyme sufficient for the inactivation of a family of plant toxins.</title>
        <authorList>
            <person name="Koppel N."/>
            <person name="Bisanz J.E."/>
            <person name="Pandelia M.E."/>
            <person name="Turnbaugh P.J."/>
            <person name="Balskus E.P."/>
        </authorList>
    </citation>
    <scope>NUCLEOTIDE SEQUENCE [LARGE SCALE GENOMIC DNA]</scope>
    <source>
        <strain evidence="2 3">W1 BHI 6</strain>
    </source>
</reference>
<accession>A0A369M524</accession>
<dbReference type="InterPro" id="IPR051083">
    <property type="entry name" value="GrpII_Intron_Splice-Mob/Def"/>
</dbReference>